<feature type="signal peptide" evidence="6">
    <location>
        <begin position="1"/>
        <end position="18"/>
    </location>
</feature>
<reference evidence="8 9" key="1">
    <citation type="submission" date="2019-04" db="EMBL/GenBank/DDBJ databases">
        <title>High contiguity whole genome sequence and gene annotation resource for two Venturia nashicola isolates.</title>
        <authorList>
            <person name="Prokchorchik M."/>
            <person name="Won K."/>
            <person name="Lee Y."/>
            <person name="Choi E.D."/>
            <person name="Segonzac C."/>
            <person name="Sohn K.H."/>
        </authorList>
    </citation>
    <scope>NUCLEOTIDE SEQUENCE [LARGE SCALE GENOMIC DNA]</scope>
    <source>
        <strain evidence="8 9">PRI2</strain>
    </source>
</reference>
<gene>
    <name evidence="8" type="ORF">E6O75_ATG02438</name>
</gene>
<feature type="region of interest" description="Disordered" evidence="5">
    <location>
        <begin position="542"/>
        <end position="592"/>
    </location>
</feature>
<accession>A0A4Z1P523</accession>
<dbReference type="AlphaFoldDB" id="A0A4Z1P523"/>
<dbReference type="InterPro" id="IPR050416">
    <property type="entry name" value="FAD-linked_Oxidoreductase"/>
</dbReference>
<proteinExistence type="inferred from homology"/>
<dbReference type="GO" id="GO:0016491">
    <property type="term" value="F:oxidoreductase activity"/>
    <property type="evidence" value="ECO:0007669"/>
    <property type="project" value="UniProtKB-KW"/>
</dbReference>
<sequence length="630" mass="68524">MRGSLSWALVATIPFVFGRGIRYNINAPGSTTVQSAPTAAEYAEAVEASKITDCCLNIANALPEKIYGGTYNTSGYAAQSKSYYSAQERELGPACYVLPRSSQDVSTAIRALSGSTCKFAIRSGGHNPSIGSSNIKDGITLDLSFMKQVQVSPDRLSVDIGPGNRWEDVYKKLDSQSIGTSGGRFASVGVGGLVTGGGISFFSRERGFVCDNVLEFEVVLSDGSIVNANKDTNSDLWRALKGGSANFGVVTRIKMKAFELKNMWGGVIFHKKDDDSRRTLFKLFEEFTADTKDVHAHWIHTWSYVNAVVTAVWQPSSNIQYTKPIDNPPIFDRLRSRDLDGSVPIIPLLKNDVKISTITSLTQQIASLNPSGSRTTFTSLTFKNSAKFMEEIYKIANEVVPNIKRVLGLQWSLSFQSLPKIIYSKSSQTGGNALGLENEQDDLVILLLTATWKFSMDDDKMYATAKDFFGKVRKRAKEMGVESQWIYLNYADKWQDPIQGYGPQNVDALKQVAKKYDSKGLFQSDQIPGGFKLSKVATRIRKEEENRKVADGVSEKADAKDVASSGDKADANSSAGQKDGPGNMQSAAVGQPVDLPAVDVPAVPVPVPVQDVPAKVVPVEDVPAMPGHGM</sequence>
<evidence type="ECO:0000256" key="6">
    <source>
        <dbReference type="SAM" id="SignalP"/>
    </source>
</evidence>
<keyword evidence="2" id="KW-0285">Flavoprotein</keyword>
<evidence type="ECO:0000259" key="7">
    <source>
        <dbReference type="PROSITE" id="PS51387"/>
    </source>
</evidence>
<organism evidence="8 9">
    <name type="scientific">Venturia nashicola</name>
    <dbReference type="NCBI Taxonomy" id="86259"/>
    <lineage>
        <taxon>Eukaryota</taxon>
        <taxon>Fungi</taxon>
        <taxon>Dikarya</taxon>
        <taxon>Ascomycota</taxon>
        <taxon>Pezizomycotina</taxon>
        <taxon>Dothideomycetes</taxon>
        <taxon>Pleosporomycetidae</taxon>
        <taxon>Venturiales</taxon>
        <taxon>Venturiaceae</taxon>
        <taxon>Venturia</taxon>
    </lineage>
</organism>
<dbReference type="InterPro" id="IPR006094">
    <property type="entry name" value="Oxid_FAD_bind_N"/>
</dbReference>
<evidence type="ECO:0000256" key="1">
    <source>
        <dbReference type="ARBA" id="ARBA00005466"/>
    </source>
</evidence>
<feature type="domain" description="FAD-binding PCMH-type" evidence="7">
    <location>
        <begin position="89"/>
        <end position="260"/>
    </location>
</feature>
<protein>
    <recommendedName>
        <fullName evidence="7">FAD-binding PCMH-type domain-containing protein</fullName>
    </recommendedName>
</protein>
<dbReference type="InterPro" id="IPR016169">
    <property type="entry name" value="FAD-bd_PCMH_sub2"/>
</dbReference>
<dbReference type="EMBL" id="SNSC02000005">
    <property type="protein sequence ID" value="TID24073.1"/>
    <property type="molecule type" value="Genomic_DNA"/>
</dbReference>
<keyword evidence="6" id="KW-0732">Signal</keyword>
<feature type="compositionally biased region" description="Basic and acidic residues" evidence="5">
    <location>
        <begin position="542"/>
        <end position="561"/>
    </location>
</feature>
<evidence type="ECO:0000256" key="3">
    <source>
        <dbReference type="ARBA" id="ARBA00022827"/>
    </source>
</evidence>
<keyword evidence="4" id="KW-0560">Oxidoreductase</keyword>
<evidence type="ECO:0000256" key="2">
    <source>
        <dbReference type="ARBA" id="ARBA00022630"/>
    </source>
</evidence>
<evidence type="ECO:0000256" key="4">
    <source>
        <dbReference type="ARBA" id="ARBA00023002"/>
    </source>
</evidence>
<dbReference type="GO" id="GO:0071949">
    <property type="term" value="F:FAD binding"/>
    <property type="evidence" value="ECO:0007669"/>
    <property type="project" value="InterPro"/>
</dbReference>
<dbReference type="PROSITE" id="PS51387">
    <property type="entry name" value="FAD_PCMH"/>
    <property type="match status" value="1"/>
</dbReference>
<dbReference type="Gene3D" id="3.30.465.10">
    <property type="match status" value="1"/>
</dbReference>
<dbReference type="PANTHER" id="PTHR42973:SF22">
    <property type="entry name" value="FAD-BINDING PCMH-TYPE DOMAIN-CONTAINING PROTEIN-RELATED"/>
    <property type="match status" value="1"/>
</dbReference>
<dbReference type="InterPro" id="IPR016166">
    <property type="entry name" value="FAD-bd_PCMH"/>
</dbReference>
<feature type="chain" id="PRO_5021420206" description="FAD-binding PCMH-type domain-containing protein" evidence="6">
    <location>
        <begin position="19"/>
        <end position="630"/>
    </location>
</feature>
<evidence type="ECO:0000313" key="8">
    <source>
        <dbReference type="EMBL" id="TID24073.1"/>
    </source>
</evidence>
<dbReference type="STRING" id="86259.A0A4Z1P523"/>
<dbReference type="Pfam" id="PF01565">
    <property type="entry name" value="FAD_binding_4"/>
    <property type="match status" value="1"/>
</dbReference>
<comment type="caution">
    <text evidence="8">The sequence shown here is derived from an EMBL/GenBank/DDBJ whole genome shotgun (WGS) entry which is preliminary data.</text>
</comment>
<evidence type="ECO:0000256" key="5">
    <source>
        <dbReference type="SAM" id="MobiDB-lite"/>
    </source>
</evidence>
<dbReference type="SUPFAM" id="SSF56176">
    <property type="entry name" value="FAD-binding/transporter-associated domain-like"/>
    <property type="match status" value="1"/>
</dbReference>
<dbReference type="InterPro" id="IPR036318">
    <property type="entry name" value="FAD-bd_PCMH-like_sf"/>
</dbReference>
<keyword evidence="9" id="KW-1185">Reference proteome</keyword>
<dbReference type="Proteomes" id="UP000298493">
    <property type="component" value="Unassembled WGS sequence"/>
</dbReference>
<evidence type="ECO:0000313" key="9">
    <source>
        <dbReference type="Proteomes" id="UP000298493"/>
    </source>
</evidence>
<keyword evidence="3" id="KW-0274">FAD</keyword>
<comment type="similarity">
    <text evidence="1">Belongs to the oxygen-dependent FAD-linked oxidoreductase family.</text>
</comment>
<dbReference type="PANTHER" id="PTHR42973">
    <property type="entry name" value="BINDING OXIDOREDUCTASE, PUTATIVE (AFU_ORTHOLOGUE AFUA_1G17690)-RELATED"/>
    <property type="match status" value="1"/>
</dbReference>
<name>A0A4Z1P523_9PEZI</name>
<dbReference type="OrthoDB" id="2151789at2759"/>